<dbReference type="PANTHER" id="PTHR30287">
    <property type="entry name" value="MEMBRANE COMPONENT OF PREDICTED ABC SUPERFAMILY METABOLITE UPTAKE TRANSPORTER"/>
    <property type="match status" value="1"/>
</dbReference>
<dbReference type="InterPro" id="IPR003838">
    <property type="entry name" value="ABC3_permease_C"/>
</dbReference>
<protein>
    <submittedName>
        <fullName evidence="9">FtsX-like permease family</fullName>
    </submittedName>
</protein>
<dbReference type="OrthoDB" id="3405625at2"/>
<evidence type="ECO:0000256" key="3">
    <source>
        <dbReference type="ARBA" id="ARBA00022692"/>
    </source>
</evidence>
<evidence type="ECO:0000256" key="1">
    <source>
        <dbReference type="ARBA" id="ARBA00004651"/>
    </source>
</evidence>
<feature type="transmembrane region" description="Helical" evidence="7">
    <location>
        <begin position="906"/>
        <end position="927"/>
    </location>
</feature>
<comment type="caution">
    <text evidence="9">The sequence shown here is derived from an EMBL/GenBank/DDBJ whole genome shotgun (WGS) entry which is preliminary data.</text>
</comment>
<evidence type="ECO:0000256" key="4">
    <source>
        <dbReference type="ARBA" id="ARBA00022989"/>
    </source>
</evidence>
<evidence type="ECO:0000313" key="9">
    <source>
        <dbReference type="EMBL" id="KJE19512.1"/>
    </source>
</evidence>
<name>A0A0D8B7Z7_9ACTN</name>
<organism evidence="9 10">
    <name type="scientific">Frankia torreyi</name>
    <dbReference type="NCBI Taxonomy" id="1856"/>
    <lineage>
        <taxon>Bacteria</taxon>
        <taxon>Bacillati</taxon>
        <taxon>Actinomycetota</taxon>
        <taxon>Actinomycetes</taxon>
        <taxon>Frankiales</taxon>
        <taxon>Frankiaceae</taxon>
        <taxon>Frankia</taxon>
    </lineage>
</organism>
<dbReference type="PANTHER" id="PTHR30287:SF2">
    <property type="entry name" value="BLL1001 PROTEIN"/>
    <property type="match status" value="1"/>
</dbReference>
<dbReference type="PATRIC" id="fig|1502723.3.peg.7171"/>
<feature type="transmembrane region" description="Helical" evidence="7">
    <location>
        <begin position="489"/>
        <end position="515"/>
    </location>
</feature>
<dbReference type="EMBL" id="JYFN01000100">
    <property type="protein sequence ID" value="KJE19512.1"/>
    <property type="molecule type" value="Genomic_DNA"/>
</dbReference>
<feature type="transmembrane region" description="Helical" evidence="7">
    <location>
        <begin position="320"/>
        <end position="346"/>
    </location>
</feature>
<evidence type="ECO:0000256" key="2">
    <source>
        <dbReference type="ARBA" id="ARBA00022475"/>
    </source>
</evidence>
<keyword evidence="3 7" id="KW-0812">Transmembrane</keyword>
<feature type="transmembrane region" description="Helical" evidence="7">
    <location>
        <begin position="420"/>
        <end position="441"/>
    </location>
</feature>
<gene>
    <name evidence="9" type="ORF">FF36_06201</name>
</gene>
<accession>A0A0D8B7Z7</accession>
<reference evidence="9 10" key="2">
    <citation type="journal article" date="2016" name="Genome Announc.">
        <title>Permanent Draft Genome Sequences for Two Variants of Frankia sp. Strain CpI1, the First Frankia Strain Isolated from Root Nodules of Comptonia peregrina.</title>
        <authorList>
            <person name="Oshone R."/>
            <person name="Hurst S.G.IV."/>
            <person name="Abebe-Akele F."/>
            <person name="Simpson S."/>
            <person name="Morris K."/>
            <person name="Thomas W.K."/>
            <person name="Tisa L.S."/>
        </authorList>
    </citation>
    <scope>NUCLEOTIDE SEQUENCE [LARGE SCALE GENOMIC DNA]</scope>
    <source>
        <strain evidence="10">CpI1-S</strain>
    </source>
</reference>
<feature type="transmembrane region" description="Helical" evidence="7">
    <location>
        <begin position="367"/>
        <end position="400"/>
    </location>
</feature>
<comment type="subcellular location">
    <subcellularLocation>
        <location evidence="1">Cell membrane</location>
        <topology evidence="1">Multi-pass membrane protein</topology>
    </subcellularLocation>
</comment>
<reference evidence="10" key="1">
    <citation type="submission" date="2015-02" db="EMBL/GenBank/DDBJ databases">
        <title>Draft Genome of Frankia sp. CpI1-S.</title>
        <authorList>
            <person name="Oshone R.T."/>
            <person name="Ngom M."/>
            <person name="Ghodhbane-Gtari F."/>
            <person name="Gtari M."/>
            <person name="Morris K."/>
            <person name="Thomas K."/>
            <person name="Sen A."/>
            <person name="Tisa L.S."/>
        </authorList>
    </citation>
    <scope>NUCLEOTIDE SEQUENCE [LARGE SCALE GENOMIC DNA]</scope>
    <source>
        <strain evidence="10">CpI1-S</strain>
    </source>
</reference>
<feature type="transmembrane region" description="Helical" evidence="7">
    <location>
        <begin position="863"/>
        <end position="886"/>
    </location>
</feature>
<feature type="domain" description="ABC3 transporter permease C-terminal" evidence="8">
    <location>
        <begin position="328"/>
        <end position="443"/>
    </location>
</feature>
<evidence type="ECO:0000256" key="5">
    <source>
        <dbReference type="ARBA" id="ARBA00023136"/>
    </source>
</evidence>
<feature type="transmembrane region" description="Helical" evidence="7">
    <location>
        <begin position="462"/>
        <end position="483"/>
    </location>
</feature>
<keyword evidence="10" id="KW-1185">Reference proteome</keyword>
<evidence type="ECO:0000256" key="7">
    <source>
        <dbReference type="SAM" id="Phobius"/>
    </source>
</evidence>
<dbReference type="AlphaFoldDB" id="A0A0D8B7Z7"/>
<proteinExistence type="predicted"/>
<dbReference type="Pfam" id="PF02687">
    <property type="entry name" value="FtsX"/>
    <property type="match status" value="1"/>
</dbReference>
<feature type="transmembrane region" description="Helical" evidence="7">
    <location>
        <begin position="810"/>
        <end position="836"/>
    </location>
</feature>
<dbReference type="Proteomes" id="UP000032545">
    <property type="component" value="Unassembled WGS sequence"/>
</dbReference>
<keyword evidence="2" id="KW-1003">Cell membrane</keyword>
<evidence type="ECO:0000259" key="8">
    <source>
        <dbReference type="Pfam" id="PF02687"/>
    </source>
</evidence>
<feature type="transmembrane region" description="Helical" evidence="7">
    <location>
        <begin position="536"/>
        <end position="559"/>
    </location>
</feature>
<evidence type="ECO:0000313" key="10">
    <source>
        <dbReference type="Proteomes" id="UP000032545"/>
    </source>
</evidence>
<feature type="transmembrane region" description="Helical" evidence="7">
    <location>
        <begin position="27"/>
        <end position="48"/>
    </location>
</feature>
<evidence type="ECO:0000256" key="6">
    <source>
        <dbReference type="SAM" id="MobiDB-lite"/>
    </source>
</evidence>
<keyword evidence="5 7" id="KW-0472">Membrane</keyword>
<keyword evidence="4 7" id="KW-1133">Transmembrane helix</keyword>
<dbReference type="GO" id="GO:0005886">
    <property type="term" value="C:plasma membrane"/>
    <property type="evidence" value="ECO:0007669"/>
    <property type="project" value="UniProtKB-SubCell"/>
</dbReference>
<dbReference type="InterPro" id="IPR038766">
    <property type="entry name" value="Membrane_comp_ABC_pdt"/>
</dbReference>
<dbReference type="RefSeq" id="WP_044888602.1">
    <property type="nucleotide sequence ID" value="NZ_JYFN01000100.1"/>
</dbReference>
<feature type="region of interest" description="Disordered" evidence="6">
    <location>
        <begin position="84"/>
        <end position="105"/>
    </location>
</feature>
<sequence>MTKLGFPAGRAALRVARRDALRAKGRTLLIAVMIGLPVLLVSAVDVIARSADDGPAQRVWRTLGTHPKLQARFTGWNIGLPMAQSPDAETASPVDPDASGPAHLPDAERARAGLAAALPPGDRLATVHDAHDARLRIEDPRAHDGSRFVRADLHEAAWTDPRLAGLVTLTSGRLPAKDGEVTVTASFARHLGVGVGDTMQLELPGRAAADSTAPTGAVSPAGGEGRLRLVDVVGVARLHEDRNTRAVLGTPGLLPATDTPGYGNDTLYAVGPSPVTWNDVLRLNRLGAVVVSRAVFADPPPASDVPAVPNSSGTFAAADAAVAATAVGLVLLEVALLAGPAFAVGARRTIRNLALVSASGGNRRQIAAIVLAGGLVVGFGASVAAAGLGAGVGAAALPVLEHYEHGDFAHTDVRLLDLSLIVLVGTLTAVAAAVVPAWQASRVDVVAALAGRRGPLVTPRRVPVLGVVAVAVGVGLAALGAATAEPLPLLAGTAVVTLGMIATAGSIVELLARAARRLPVAARMALRDAARQRGRTAPAVGAVMAAVTGSVAISLYVAALDHHDHLTYRPSAAPGGVVLDLTRWGPNGPEQPHPAAQVEALLRANLPVDRVAPIYTIGSAADSSSYAYPDPRSDLSCDGTYGPSLAPWDASVDERCGERGLIQVHNGVAVDDGTALDVASNGGYPDARAVVAAGVVAVTNPQYLRADGTVVVKVSPPYDPGQSAVGTSERTLVLPARLVRRAGGTPIDMIVVPPALVRARGYSVIPDAVMASTTRVPTAAEAERADSALADAGIDGGLVVERGYQSDYDIGLVALAVAAAVVTLGATGIAVGLAAADGRADLATLAAVGASPGVRRRLAASQAAVIAGTGVVLGVVAGGVPGLALIWMERHGSGTFDQTWEFIPPWLSLTSIVVLVPLVAVACGWLFTRSRLPTLRRVTL</sequence>